<accession>A0A512JBI5</accession>
<reference evidence="6" key="2">
    <citation type="journal article" date="2019" name="Int. J. Syst. Evol. Microbiol.">
        <title>The Global Catalogue of Microorganisms (GCM) 10K type strain sequencing project: providing services to taxonomists for standard genome sequencing and annotation.</title>
        <authorList>
            <consortium name="The Broad Institute Genomics Platform"/>
            <consortium name="The Broad Institute Genome Sequencing Center for Infectious Disease"/>
            <person name="Wu L."/>
            <person name="Ma J."/>
        </authorList>
    </citation>
    <scope>NUCLEOTIDE SEQUENCE [LARGE SCALE GENOMIC DNA]</scope>
    <source>
        <strain evidence="6">NBRC 107715</strain>
    </source>
</reference>
<dbReference type="Proteomes" id="UP001156856">
    <property type="component" value="Unassembled WGS sequence"/>
</dbReference>
<dbReference type="InterPro" id="IPR012924">
    <property type="entry name" value="TfuA_core"/>
</dbReference>
<evidence type="ECO:0000313" key="5">
    <source>
        <dbReference type="Proteomes" id="UP000321960"/>
    </source>
</evidence>
<feature type="region of interest" description="Disordered" evidence="1">
    <location>
        <begin position="225"/>
        <end position="250"/>
    </location>
</feature>
<dbReference type="EMBL" id="BJZU01000147">
    <property type="protein sequence ID" value="GEP07328.1"/>
    <property type="molecule type" value="Genomic_DNA"/>
</dbReference>
<sequence>MSANRLGSSFNTAADMIVFAGLSLGLDEVRSLIPTRVRPPVEAGDLSVLPNGCTAIIIDGVLDPEIMLTSDEIEDALARGVKVSGAGSVGAWRAAELSDAGMIGRGWVYETYRSGRISGTDEIALLYDPVSLTALTLPLISLRHALEDAAHRGALPSMAAKSAMAIARDIPLANRDLDTLTSRLSDHIAPGWLTKVLRSRMERRLDIKAVDARFLIRHAAFGGSSSPTRMRGCHAYTPNIRRSPGRNQHS</sequence>
<evidence type="ECO:0000313" key="3">
    <source>
        <dbReference type="EMBL" id="GEP07328.1"/>
    </source>
</evidence>
<comment type="caution">
    <text evidence="3">The sequence shown here is derived from an EMBL/GenBank/DDBJ whole genome shotgun (WGS) entry which is preliminary data.</text>
</comment>
<dbReference type="Proteomes" id="UP000321960">
    <property type="component" value="Unassembled WGS sequence"/>
</dbReference>
<reference evidence="4" key="4">
    <citation type="submission" date="2023-01" db="EMBL/GenBank/DDBJ databases">
        <title>Draft genome sequence of Methylobacterium oxalidis strain NBRC 107715.</title>
        <authorList>
            <person name="Sun Q."/>
            <person name="Mori K."/>
        </authorList>
    </citation>
    <scope>NUCLEOTIDE SEQUENCE</scope>
    <source>
        <strain evidence="4">NBRC 107715</strain>
    </source>
</reference>
<evidence type="ECO:0000313" key="4">
    <source>
        <dbReference type="EMBL" id="GLS64468.1"/>
    </source>
</evidence>
<reference evidence="4" key="1">
    <citation type="journal article" date="2014" name="Int. J. Syst. Evol. Microbiol.">
        <title>Complete genome of a new Firmicutes species belonging to the dominant human colonic microbiota ('Ruminococcus bicirculans') reveals two chromosomes and a selective capacity to utilize plant glucans.</title>
        <authorList>
            <consortium name="NISC Comparative Sequencing Program"/>
            <person name="Wegmann U."/>
            <person name="Louis P."/>
            <person name="Goesmann A."/>
            <person name="Henrissat B."/>
            <person name="Duncan S.H."/>
            <person name="Flint H.J."/>
        </authorList>
    </citation>
    <scope>NUCLEOTIDE SEQUENCE</scope>
    <source>
        <strain evidence="4">NBRC 107715</strain>
    </source>
</reference>
<dbReference type="EMBL" id="BSPK01000038">
    <property type="protein sequence ID" value="GLS64468.1"/>
    <property type="molecule type" value="Genomic_DNA"/>
</dbReference>
<dbReference type="AlphaFoldDB" id="A0A512JBI5"/>
<proteinExistence type="predicted"/>
<dbReference type="OrthoDB" id="118811at2"/>
<dbReference type="Pfam" id="PF07812">
    <property type="entry name" value="TfuA"/>
    <property type="match status" value="1"/>
</dbReference>
<reference evidence="3 5" key="3">
    <citation type="submission" date="2019-07" db="EMBL/GenBank/DDBJ databases">
        <title>Whole genome shotgun sequence of Methylobacterium oxalidis NBRC 107715.</title>
        <authorList>
            <person name="Hosoyama A."/>
            <person name="Uohara A."/>
            <person name="Ohji S."/>
            <person name="Ichikawa N."/>
        </authorList>
    </citation>
    <scope>NUCLEOTIDE SEQUENCE [LARGE SCALE GENOMIC DNA]</scope>
    <source>
        <strain evidence="3 5">NBRC 107715</strain>
    </source>
</reference>
<protein>
    <recommendedName>
        <fullName evidence="2">TfuA-like core domain-containing protein</fullName>
    </recommendedName>
</protein>
<name>A0A512JBI5_9HYPH</name>
<evidence type="ECO:0000259" key="2">
    <source>
        <dbReference type="Pfam" id="PF07812"/>
    </source>
</evidence>
<feature type="domain" description="TfuA-like core" evidence="2">
    <location>
        <begin position="59"/>
        <end position="175"/>
    </location>
</feature>
<organism evidence="3 5">
    <name type="scientific">Methylobacterium oxalidis</name>
    <dbReference type="NCBI Taxonomy" id="944322"/>
    <lineage>
        <taxon>Bacteria</taxon>
        <taxon>Pseudomonadati</taxon>
        <taxon>Pseudomonadota</taxon>
        <taxon>Alphaproteobacteria</taxon>
        <taxon>Hyphomicrobiales</taxon>
        <taxon>Methylobacteriaceae</taxon>
        <taxon>Methylobacterium</taxon>
    </lineage>
</organism>
<dbReference type="RefSeq" id="WP_147028798.1">
    <property type="nucleotide sequence ID" value="NZ_BJZU01000147.1"/>
</dbReference>
<keyword evidence="6" id="KW-1185">Reference proteome</keyword>
<evidence type="ECO:0000256" key="1">
    <source>
        <dbReference type="SAM" id="MobiDB-lite"/>
    </source>
</evidence>
<evidence type="ECO:0000313" key="6">
    <source>
        <dbReference type="Proteomes" id="UP001156856"/>
    </source>
</evidence>
<gene>
    <name evidence="4" type="ORF">GCM10007888_28490</name>
    <name evidence="3" type="ORF">MOX02_53660</name>
</gene>